<feature type="transmembrane region" description="Helical" evidence="7">
    <location>
        <begin position="60"/>
        <end position="82"/>
    </location>
</feature>
<comment type="subcellular location">
    <subcellularLocation>
        <location evidence="1 7">Cell membrane</location>
        <topology evidence="1 7">Multi-pass membrane protein</topology>
    </subcellularLocation>
</comment>
<dbReference type="Pfam" id="PF00528">
    <property type="entry name" value="BPD_transp_1"/>
    <property type="match status" value="1"/>
</dbReference>
<dbReference type="CDD" id="cd06261">
    <property type="entry name" value="TM_PBP2"/>
    <property type="match status" value="1"/>
</dbReference>
<comment type="similarity">
    <text evidence="7">Belongs to the binding-protein-dependent transport system permease family.</text>
</comment>
<dbReference type="InterPro" id="IPR035906">
    <property type="entry name" value="MetI-like_sf"/>
</dbReference>
<keyword evidence="10" id="KW-1185">Reference proteome</keyword>
<dbReference type="GO" id="GO:0055085">
    <property type="term" value="P:transmembrane transport"/>
    <property type="evidence" value="ECO:0007669"/>
    <property type="project" value="InterPro"/>
</dbReference>
<feature type="transmembrane region" description="Helical" evidence="7">
    <location>
        <begin position="186"/>
        <end position="207"/>
    </location>
</feature>
<comment type="caution">
    <text evidence="9">The sequence shown here is derived from an EMBL/GenBank/DDBJ whole genome shotgun (WGS) entry which is preliminary data.</text>
</comment>
<feature type="transmembrane region" description="Helical" evidence="7">
    <location>
        <begin position="219"/>
        <end position="237"/>
    </location>
</feature>
<name>A0A3D9HQP8_9BACL</name>
<evidence type="ECO:0000256" key="6">
    <source>
        <dbReference type="ARBA" id="ARBA00023136"/>
    </source>
</evidence>
<dbReference type="AlphaFoldDB" id="A0A3D9HQP8"/>
<evidence type="ECO:0000256" key="4">
    <source>
        <dbReference type="ARBA" id="ARBA00022692"/>
    </source>
</evidence>
<dbReference type="OrthoDB" id="9804353at2"/>
<gene>
    <name evidence="9" type="ORF">DFP98_1623</name>
</gene>
<evidence type="ECO:0000256" key="3">
    <source>
        <dbReference type="ARBA" id="ARBA00022475"/>
    </source>
</evidence>
<evidence type="ECO:0000256" key="2">
    <source>
        <dbReference type="ARBA" id="ARBA00022448"/>
    </source>
</evidence>
<dbReference type="SUPFAM" id="SSF161098">
    <property type="entry name" value="MetI-like"/>
    <property type="match status" value="1"/>
</dbReference>
<dbReference type="EMBL" id="QRDZ01000062">
    <property type="protein sequence ID" value="RED51812.1"/>
    <property type="molecule type" value="Genomic_DNA"/>
</dbReference>
<protein>
    <submittedName>
        <fullName evidence="9">NitT/TauT family transport system permease protein</fullName>
    </submittedName>
</protein>
<organism evidence="9 10">
    <name type="scientific">Cohnella phaseoli</name>
    <dbReference type="NCBI Taxonomy" id="456490"/>
    <lineage>
        <taxon>Bacteria</taxon>
        <taxon>Bacillati</taxon>
        <taxon>Bacillota</taxon>
        <taxon>Bacilli</taxon>
        <taxon>Bacillales</taxon>
        <taxon>Paenibacillaceae</taxon>
        <taxon>Cohnella</taxon>
    </lineage>
</organism>
<reference evidence="9 10" key="1">
    <citation type="submission" date="2018-07" db="EMBL/GenBank/DDBJ databases">
        <title>Genomic Encyclopedia of Type Strains, Phase III (KMG-III): the genomes of soil and plant-associated and newly described type strains.</title>
        <authorList>
            <person name="Whitman W."/>
        </authorList>
    </citation>
    <scope>NUCLEOTIDE SEQUENCE [LARGE SCALE GENOMIC DNA]</scope>
    <source>
        <strain evidence="9 10">CECT 7287</strain>
    </source>
</reference>
<dbReference type="Gene3D" id="1.10.3720.10">
    <property type="entry name" value="MetI-like"/>
    <property type="match status" value="1"/>
</dbReference>
<evidence type="ECO:0000313" key="10">
    <source>
        <dbReference type="Proteomes" id="UP000256977"/>
    </source>
</evidence>
<evidence type="ECO:0000256" key="5">
    <source>
        <dbReference type="ARBA" id="ARBA00022989"/>
    </source>
</evidence>
<dbReference type="PROSITE" id="PS50928">
    <property type="entry name" value="ABC_TM1"/>
    <property type="match status" value="1"/>
</dbReference>
<dbReference type="InterPro" id="IPR000515">
    <property type="entry name" value="MetI-like"/>
</dbReference>
<feature type="transmembrane region" description="Helical" evidence="7">
    <location>
        <begin position="94"/>
        <end position="114"/>
    </location>
</feature>
<evidence type="ECO:0000313" key="9">
    <source>
        <dbReference type="EMBL" id="RED51812.1"/>
    </source>
</evidence>
<keyword evidence="4 7" id="KW-0812">Transmembrane</keyword>
<feature type="transmembrane region" description="Helical" evidence="7">
    <location>
        <begin position="120"/>
        <end position="138"/>
    </location>
</feature>
<dbReference type="PANTHER" id="PTHR30151:SF0">
    <property type="entry name" value="ABC TRANSPORTER PERMEASE PROTEIN MJ0413-RELATED"/>
    <property type="match status" value="1"/>
</dbReference>
<dbReference type="RefSeq" id="WP_116065894.1">
    <property type="nucleotide sequence ID" value="NZ_QRDZ01000062.1"/>
</dbReference>
<feature type="domain" description="ABC transmembrane type-1" evidence="8">
    <location>
        <begin position="56"/>
        <end position="238"/>
    </location>
</feature>
<keyword evidence="6 7" id="KW-0472">Membrane</keyword>
<keyword evidence="2 7" id="KW-0813">Transport</keyword>
<keyword evidence="5 7" id="KW-1133">Transmembrane helix</keyword>
<dbReference type="Proteomes" id="UP000256977">
    <property type="component" value="Unassembled WGS sequence"/>
</dbReference>
<proteinExistence type="inferred from homology"/>
<keyword evidence="3" id="KW-1003">Cell membrane</keyword>
<evidence type="ECO:0000259" key="8">
    <source>
        <dbReference type="PROSITE" id="PS50928"/>
    </source>
</evidence>
<evidence type="ECO:0000256" key="1">
    <source>
        <dbReference type="ARBA" id="ARBA00004651"/>
    </source>
</evidence>
<accession>A0A3D9HQP8</accession>
<evidence type="ECO:0000256" key="7">
    <source>
        <dbReference type="RuleBase" id="RU363032"/>
    </source>
</evidence>
<dbReference type="PANTHER" id="PTHR30151">
    <property type="entry name" value="ALKANE SULFONATE ABC TRANSPORTER-RELATED, MEMBRANE SUBUNIT"/>
    <property type="match status" value="1"/>
</dbReference>
<dbReference type="GO" id="GO:0005886">
    <property type="term" value="C:plasma membrane"/>
    <property type="evidence" value="ECO:0007669"/>
    <property type="project" value="UniProtKB-SubCell"/>
</dbReference>
<sequence>MIRKIQKLWPFAAAVATLLLLLQVGNWVNPLIFPSVPSVFVRLYEGVAEPKFWKAVGASMYRLLIGYPIACFLGGVFGLLAGLYRGFASYLRRLIAILQSIPPITWLPFLMIIYGFGDVPIIAIVIIASFFPMAIAVMDGTEGVVRTHLEVARVLGAKKSQIVRRVYLPETLPAFMTGGQLAFGNAWRSLIAGEMFGSAMVGLGFSIRFAGEIADMSGVILYIIVIGVIATLLDQILMEQVKRRLLRWRYIAGGEGK</sequence>